<name>A0AA38U8D8_9AGAR</name>
<evidence type="ECO:0000313" key="1">
    <source>
        <dbReference type="EMBL" id="KAJ3834076.1"/>
    </source>
</evidence>
<protein>
    <submittedName>
        <fullName evidence="1">Uncharacterized protein</fullName>
    </submittedName>
</protein>
<proteinExistence type="predicted"/>
<comment type="caution">
    <text evidence="1">The sequence shown here is derived from an EMBL/GenBank/DDBJ whole genome shotgun (WGS) entry which is preliminary data.</text>
</comment>
<reference evidence="1" key="1">
    <citation type="submission" date="2022-08" db="EMBL/GenBank/DDBJ databases">
        <authorList>
            <consortium name="DOE Joint Genome Institute"/>
            <person name="Min B."/>
            <person name="Riley R."/>
            <person name="Sierra-Patev S."/>
            <person name="Naranjo-Ortiz M."/>
            <person name="Looney B."/>
            <person name="Konkel Z."/>
            <person name="Slot J.C."/>
            <person name="Sakamoto Y."/>
            <person name="Steenwyk J.L."/>
            <person name="Rokas A."/>
            <person name="Carro J."/>
            <person name="Camarero S."/>
            <person name="Ferreira P."/>
            <person name="Molpeceres G."/>
            <person name="Ruiz-Duenas F.J."/>
            <person name="Serrano A."/>
            <person name="Henrissat B."/>
            <person name="Drula E."/>
            <person name="Hughes K.W."/>
            <person name="Mata J.L."/>
            <person name="Ishikawa N.K."/>
            <person name="Vargas-Isla R."/>
            <person name="Ushijima S."/>
            <person name="Smith C.A."/>
            <person name="Ahrendt S."/>
            <person name="Andreopoulos W."/>
            <person name="He G."/>
            <person name="Labutti K."/>
            <person name="Lipzen A."/>
            <person name="Ng V."/>
            <person name="Sandor L."/>
            <person name="Barry K."/>
            <person name="Martinez A.T."/>
            <person name="Xiao Y."/>
            <person name="Gibbons J.G."/>
            <person name="Terashima K."/>
            <person name="Hibbett D.S."/>
            <person name="Grigoriev I.V."/>
        </authorList>
    </citation>
    <scope>NUCLEOTIDE SEQUENCE</scope>
    <source>
        <strain evidence="1">TFB9207</strain>
    </source>
</reference>
<sequence>MSNPLAIQNLLNPIPSASRNPHSPSIPIISLLNPAPSSALRLVQPELDQESQEVNISIPRTLCHENYRLSRQTVLSKVYQYDPSTPLEYPDTGAATDVIVGHLFEMSLDMWVSPARDFAYSRGEPRGRSKGQVFCSLLVDSRTGDMVPCTVNHSTCQGVKVCPFHKLDEEEKFHSSATRNQLQVRMRHSMGQQDEDTSPRRDIFQRTSAYITALMRIGCVFKAPQLASHLASGPTSGSTSQGRHEIRRGYPEAADRCTGRLLFQTSFAGTPYIKCEHYSHLNHDHFLDNTIGDGRFDLEYLEAVLLDDDEEAARIESEAQIQGYGPRVGCQTVVNNTAQRPVCPWNHRDDSDGVLKQPKLISLECRCTFREYAPLEEYRIYCPYILITSKGPHSHPIPLPEKTPRVVKTELDSLFKQLEVDLADLTPRRFLRHPILQSFLSTRYPMLRNPMLSDLHISLSNRSHLKVYIEHAKNTHFPEGTGWKGLLHFKQQQDTLLKPEEHYLRVAFEIPSDKLTEDDYDSNVECATNLRSPLRIAICMTSLASQRFIKASYLQSDIAFKRIVGFYEFEIAALDRNSNTNFTFCRVYLTRQTAEAHRLVLNKINEVLVNDTGRGLQFRHIHGHDSQDYSSGLILNWVVDQHRGQAKGIGLFVQDLAKELPPSFDFHETQRIIQTLSPYDHLRRFLTLCTTHLYRNIRERSVSENVWNAMRSWICITHDDWDGRAIVREPTFSAPSWLTLIRSPTDWVDDKESCKFAFPAMCWSKSFIPLDIWRARDRESNIVEVAHADVNLEGTKCTLLGGLYKGRHFDLMKQRFLQNREDFGVRESYASKHRYENAVKNTKRKAHSRTRNLMQEDSRIQAHNTKIINLLEKWKHAHAQVTHCAQSLNPLASSSNFTPRLEDIAAYEKAMKKSDQAQKAFEAQRRVGQSLGGTGSGRIWLVLPAGLVG</sequence>
<gene>
    <name evidence="1" type="ORF">F5878DRAFT_697457</name>
</gene>
<dbReference type="AlphaFoldDB" id="A0AA38U8D8"/>
<accession>A0AA38U8D8</accession>
<dbReference type="Proteomes" id="UP001163846">
    <property type="component" value="Unassembled WGS sequence"/>
</dbReference>
<dbReference type="EMBL" id="MU806586">
    <property type="protein sequence ID" value="KAJ3834076.1"/>
    <property type="molecule type" value="Genomic_DNA"/>
</dbReference>
<evidence type="ECO:0000313" key="2">
    <source>
        <dbReference type="Proteomes" id="UP001163846"/>
    </source>
</evidence>
<organism evidence="1 2">
    <name type="scientific">Lentinula raphanica</name>
    <dbReference type="NCBI Taxonomy" id="153919"/>
    <lineage>
        <taxon>Eukaryota</taxon>
        <taxon>Fungi</taxon>
        <taxon>Dikarya</taxon>
        <taxon>Basidiomycota</taxon>
        <taxon>Agaricomycotina</taxon>
        <taxon>Agaricomycetes</taxon>
        <taxon>Agaricomycetidae</taxon>
        <taxon>Agaricales</taxon>
        <taxon>Marasmiineae</taxon>
        <taxon>Omphalotaceae</taxon>
        <taxon>Lentinula</taxon>
    </lineage>
</organism>
<keyword evidence="2" id="KW-1185">Reference proteome</keyword>